<gene>
    <name evidence="2" type="ORF">IQ37_19065</name>
</gene>
<feature type="chain" id="PRO_5001802487" evidence="1">
    <location>
        <begin position="24"/>
        <end position="91"/>
    </location>
</feature>
<protein>
    <submittedName>
        <fullName evidence="2">Uncharacterized protein</fullName>
    </submittedName>
</protein>
<dbReference type="KEGG" id="cpip:CJF12_13935"/>
<feature type="signal peptide" evidence="1">
    <location>
        <begin position="1"/>
        <end position="23"/>
    </location>
</feature>
<comment type="caution">
    <text evidence="2">The sequence shown here is derived from an EMBL/GenBank/DDBJ whole genome shotgun (WGS) entry which is preliminary data.</text>
</comment>
<dbReference type="RefSeq" id="WP_034688019.1">
    <property type="nucleotide sequence ID" value="NZ_CP023049.2"/>
</dbReference>
<keyword evidence="3" id="KW-1185">Reference proteome</keyword>
<keyword evidence="1" id="KW-0732">Signal</keyword>
<dbReference type="OrthoDB" id="1214235at2"/>
<reference evidence="2 3" key="1">
    <citation type="submission" date="2014-07" db="EMBL/GenBank/DDBJ databases">
        <title>Genome of Chryseobacterium piperi CTM.</title>
        <authorList>
            <person name="Pipes S.E."/>
            <person name="Stropko S.J."/>
            <person name="Newman J.D."/>
        </authorList>
    </citation>
    <scope>NUCLEOTIDE SEQUENCE [LARGE SCALE GENOMIC DNA]</scope>
    <source>
        <strain evidence="2 3">CTM</strain>
    </source>
</reference>
<proteinExistence type="predicted"/>
<sequence length="91" mass="10057">MIKFKSKLLQWATTFCLSTLAYAQVGVNITKPEGVLHLQNIPSKQMGLVMPRVDSSDVAVNNSNTTPVEATVIYDNKDRCLKLKTTGDTKE</sequence>
<dbReference type="AlphaFoldDB" id="A0A086AAK3"/>
<accession>A0A086AAK3</accession>
<name>A0A086AAK3_9FLAO</name>
<evidence type="ECO:0000313" key="2">
    <source>
        <dbReference type="EMBL" id="KFF13717.1"/>
    </source>
</evidence>
<dbReference type="EMBL" id="JPRJ01000065">
    <property type="protein sequence ID" value="KFF13717.1"/>
    <property type="molecule type" value="Genomic_DNA"/>
</dbReference>
<dbReference type="Proteomes" id="UP000028709">
    <property type="component" value="Unassembled WGS sequence"/>
</dbReference>
<evidence type="ECO:0000256" key="1">
    <source>
        <dbReference type="SAM" id="SignalP"/>
    </source>
</evidence>
<evidence type="ECO:0000313" key="3">
    <source>
        <dbReference type="Proteomes" id="UP000028709"/>
    </source>
</evidence>
<organism evidence="2 3">
    <name type="scientific">Chryseobacterium piperi</name>
    <dbReference type="NCBI Taxonomy" id="558152"/>
    <lineage>
        <taxon>Bacteria</taxon>
        <taxon>Pseudomonadati</taxon>
        <taxon>Bacteroidota</taxon>
        <taxon>Flavobacteriia</taxon>
        <taxon>Flavobacteriales</taxon>
        <taxon>Weeksellaceae</taxon>
        <taxon>Chryseobacterium group</taxon>
        <taxon>Chryseobacterium</taxon>
    </lineage>
</organism>